<dbReference type="eggNOG" id="COG5504">
    <property type="taxonomic scope" value="Bacteria"/>
</dbReference>
<dbReference type="Pfam" id="PF25594">
    <property type="entry name" value="GldB_lipo"/>
    <property type="match status" value="1"/>
</dbReference>
<reference evidence="2" key="2">
    <citation type="submission" date="2012-09" db="EMBL/GenBank/DDBJ databases">
        <title>The complete sequence of Psychroflexus torquis an extreme psychrophile from sea-ice that is stimulated by light.</title>
        <authorList>
            <person name="Feng S."/>
            <person name="Powell S.M."/>
            <person name="Bowman J.P."/>
        </authorList>
    </citation>
    <scope>NUCLEOTIDE SEQUENCE [LARGE SCALE GENOMIC DNA]</scope>
    <source>
        <strain evidence="2">ATCC 700755</strain>
    </source>
</reference>
<evidence type="ECO:0000256" key="1">
    <source>
        <dbReference type="SAM" id="SignalP"/>
    </source>
</evidence>
<dbReference type="STRING" id="313595.P700755_003147"/>
<dbReference type="HOGENOM" id="CLU_070771_0_0_10"/>
<keyword evidence="3" id="KW-1185">Reference proteome</keyword>
<reference evidence="2" key="1">
    <citation type="submission" date="2006-03" db="EMBL/GenBank/DDBJ databases">
        <authorList>
            <person name="Bowman J."/>
            <person name="Ferriera S."/>
            <person name="Johnson J."/>
            <person name="Kravitz S."/>
            <person name="Halpern A."/>
            <person name="Remington K."/>
            <person name="Beeson K."/>
            <person name="Tran B."/>
            <person name="Rogers Y.-H."/>
            <person name="Friedman R."/>
            <person name="Venter J.C."/>
        </authorList>
    </citation>
    <scope>NUCLEOTIDE SEQUENCE [LARGE SCALE GENOMIC DNA]</scope>
    <source>
        <strain evidence="2">ATCC 700755</strain>
    </source>
</reference>
<feature type="chain" id="PRO_5003877767" evidence="1">
    <location>
        <begin position="19"/>
        <end position="322"/>
    </location>
</feature>
<feature type="signal peptide" evidence="1">
    <location>
        <begin position="1"/>
        <end position="18"/>
    </location>
</feature>
<sequence length="322" mass="38231">MSSNMRFRLILLSLCCFMASCDQNSKMNPEAEDLTIDLEVVRFDQEFGQASAMDLPRLKNNFPRLFPEQVPDSLWISKMQSDLQKQIHTEVNQAFPNFDKEEEDLERFFKYATYYFPSYKLPKVYTLAEEVNYRNKLVLTEDLLLISLDNYLGKDHKFYGGFADYIAFQQDRKFLLSEVVEAFAKQHIDEKRSRKFISEMIYYGKILYLKDILIPFKSNAAKIYYSEDQFKWAKENETEIWSFFVERKLIYSTDTTLEDRFINLAPYSKFYLELDNESSPRIGQYIGWQIVKAFMNKNLNTSIKDLLNMKSDAIFEKSNYKP</sequence>
<dbReference type="EMBL" id="CP003879">
    <property type="protein sequence ID" value="AFU69810.1"/>
    <property type="molecule type" value="Genomic_DNA"/>
</dbReference>
<proteinExistence type="predicted"/>
<dbReference type="NCBIfam" id="TIGR03514">
    <property type="entry name" value="GldB_lipo"/>
    <property type="match status" value="1"/>
</dbReference>
<dbReference type="AlphaFoldDB" id="K4IWG0"/>
<dbReference type="Proteomes" id="UP000008514">
    <property type="component" value="Chromosome"/>
</dbReference>
<dbReference type="OrthoDB" id="976022at2"/>
<dbReference type="KEGG" id="ptq:P700755_003147"/>
<dbReference type="PROSITE" id="PS51257">
    <property type="entry name" value="PROKAR_LIPOPROTEIN"/>
    <property type="match status" value="1"/>
</dbReference>
<dbReference type="InterPro" id="IPR019853">
    <property type="entry name" value="GldB-like"/>
</dbReference>
<name>K4IWG0_PSYTT</name>
<organism evidence="2 3">
    <name type="scientific">Psychroflexus torquis (strain ATCC 700755 / CIP 106069 / ACAM 623)</name>
    <dbReference type="NCBI Taxonomy" id="313595"/>
    <lineage>
        <taxon>Bacteria</taxon>
        <taxon>Pseudomonadati</taxon>
        <taxon>Bacteroidota</taxon>
        <taxon>Flavobacteriia</taxon>
        <taxon>Flavobacteriales</taxon>
        <taxon>Flavobacteriaceae</taxon>
        <taxon>Psychroflexus</taxon>
    </lineage>
</organism>
<keyword evidence="1" id="KW-0732">Signal</keyword>
<evidence type="ECO:0000313" key="2">
    <source>
        <dbReference type="EMBL" id="AFU69810.1"/>
    </source>
</evidence>
<evidence type="ECO:0000313" key="3">
    <source>
        <dbReference type="Proteomes" id="UP000008514"/>
    </source>
</evidence>
<accession>K4IWG0</accession>
<gene>
    <name evidence="2" type="ordered locus">P700755_003147</name>
</gene>
<protein>
    <submittedName>
        <fullName evidence="2">Por secretion system protein GldB</fullName>
    </submittedName>
</protein>